<keyword evidence="3" id="KW-1185">Reference proteome</keyword>
<organism evidence="2 3">
    <name type="scientific">Emticicia aquatica</name>
    <dbReference type="NCBI Taxonomy" id="1681835"/>
    <lineage>
        <taxon>Bacteria</taxon>
        <taxon>Pseudomonadati</taxon>
        <taxon>Bacteroidota</taxon>
        <taxon>Cytophagia</taxon>
        <taxon>Cytophagales</taxon>
        <taxon>Leadbetterellaceae</taxon>
        <taxon>Emticicia</taxon>
    </lineage>
</organism>
<protein>
    <submittedName>
        <fullName evidence="2">Uncharacterized protein</fullName>
    </submittedName>
</protein>
<dbReference type="EMBL" id="CAKLPY010000001">
    <property type="protein sequence ID" value="CAH0995051.1"/>
    <property type="molecule type" value="Genomic_DNA"/>
</dbReference>
<evidence type="ECO:0000256" key="1">
    <source>
        <dbReference type="SAM" id="SignalP"/>
    </source>
</evidence>
<name>A0ABN8ESZ8_9BACT</name>
<comment type="caution">
    <text evidence="2">The sequence shown here is derived from an EMBL/GenBank/DDBJ whole genome shotgun (WGS) entry which is preliminary data.</text>
</comment>
<dbReference type="Proteomes" id="UP000837932">
    <property type="component" value="Unassembled WGS sequence"/>
</dbReference>
<dbReference type="RefSeq" id="WP_238805340.1">
    <property type="nucleotide sequence ID" value="NZ_CAKLPY010000001.1"/>
</dbReference>
<sequence length="220" mass="24462">MSLKNFTTSLLLMFCISCGAKDSKTASVDSTKVTTNTDTVANAIVEEPSESDEELNPKDDEIREMGIIKEVEDSGYPMVTLTIEFPERKFSEYFTVNLEEVKGVDANVLRKWTGKYISFLYKSEQVNALMDLRVNGKSIISDEKVELSPESKKIIGVLSGADEETPGDLPGTVSITSKDNVTLNFDFFVTASMVKANGTRVVGYYEERYNNVITAIKFIK</sequence>
<evidence type="ECO:0000313" key="2">
    <source>
        <dbReference type="EMBL" id="CAH0995051.1"/>
    </source>
</evidence>
<reference evidence="2" key="1">
    <citation type="submission" date="2021-12" db="EMBL/GenBank/DDBJ databases">
        <authorList>
            <person name="Rodrigo-Torres L."/>
            <person name="Arahal R. D."/>
            <person name="Lucena T."/>
        </authorList>
    </citation>
    <scope>NUCLEOTIDE SEQUENCE</scope>
    <source>
        <strain evidence="2">CECT 8858</strain>
    </source>
</reference>
<feature type="chain" id="PRO_5045941106" evidence="1">
    <location>
        <begin position="21"/>
        <end position="220"/>
    </location>
</feature>
<evidence type="ECO:0000313" key="3">
    <source>
        <dbReference type="Proteomes" id="UP000837932"/>
    </source>
</evidence>
<gene>
    <name evidence="2" type="ORF">EMA8858_01171</name>
</gene>
<proteinExistence type="predicted"/>
<feature type="signal peptide" evidence="1">
    <location>
        <begin position="1"/>
        <end position="20"/>
    </location>
</feature>
<accession>A0ABN8ESZ8</accession>
<keyword evidence="1" id="KW-0732">Signal</keyword>